<evidence type="ECO:0000313" key="2">
    <source>
        <dbReference type="Proteomes" id="UP000006764"/>
    </source>
</evidence>
<dbReference type="EMBL" id="CP004387">
    <property type="protein sequence ID" value="AJD48346.1"/>
    <property type="molecule type" value="Genomic_DNA"/>
</dbReference>
<sequence>MIKAILTDIEGTTSSISFVKDVLFPYAARALPGFLHEHWASAAVQEQVHALRAQTGDALPDAEAVNALLQEWIQQDRKDTPLKAHRGLSGARAMSAGTIRRTCTRRWLPGYAPGVTRVCACLSILRDRLPPRSCFSATVTLAT</sequence>
<dbReference type="KEGG" id="apac:S7S_09670"/>
<dbReference type="PANTHER" id="PTHR20371">
    <property type="entry name" value="ENOLASE-PHOSPHATASE E1"/>
    <property type="match status" value="1"/>
</dbReference>
<dbReference type="Gene3D" id="1.10.720.60">
    <property type="match status" value="1"/>
</dbReference>
<dbReference type="PANTHER" id="PTHR20371:SF1">
    <property type="entry name" value="ENOLASE-PHOSPHATASE E1"/>
    <property type="match status" value="1"/>
</dbReference>
<gene>
    <name evidence="1" type="ORF">S7S_09670</name>
</gene>
<keyword evidence="2" id="KW-1185">Reference proteome</keyword>
<dbReference type="AlphaFoldDB" id="A0A0B4XMJ5"/>
<accession>A0A0B4XMJ5</accession>
<dbReference type="Proteomes" id="UP000006764">
    <property type="component" value="Chromosome"/>
</dbReference>
<dbReference type="SUPFAM" id="SSF56784">
    <property type="entry name" value="HAD-like"/>
    <property type="match status" value="1"/>
</dbReference>
<dbReference type="GO" id="GO:0019509">
    <property type="term" value="P:L-methionine salvage from methylthioadenosine"/>
    <property type="evidence" value="ECO:0007669"/>
    <property type="project" value="TreeGrafter"/>
</dbReference>
<reference evidence="1 2" key="1">
    <citation type="journal article" date="2012" name="J. Bacteriol.">
        <title>Genome sequence of an alkane-degrading bacterium, Alcanivorax pacificus type strain W11-5, isolated from deep sea sediment.</title>
        <authorList>
            <person name="Lai Q."/>
            <person name="Shao Z."/>
        </authorList>
    </citation>
    <scope>NUCLEOTIDE SEQUENCE [LARGE SCALE GENOMIC DNA]</scope>
    <source>
        <strain evidence="1 2">W11-5</strain>
    </source>
</reference>
<dbReference type="InterPro" id="IPR036412">
    <property type="entry name" value="HAD-like_sf"/>
</dbReference>
<dbReference type="HOGENOM" id="CLU_1801976_0_0_6"/>
<organism evidence="1 2">
    <name type="scientific">Isoalcanivorax pacificus W11-5</name>
    <dbReference type="NCBI Taxonomy" id="391936"/>
    <lineage>
        <taxon>Bacteria</taxon>
        <taxon>Pseudomonadati</taxon>
        <taxon>Pseudomonadota</taxon>
        <taxon>Gammaproteobacteria</taxon>
        <taxon>Oceanospirillales</taxon>
        <taxon>Alcanivoracaceae</taxon>
        <taxon>Isoalcanivorax</taxon>
    </lineage>
</organism>
<evidence type="ECO:0000313" key="1">
    <source>
        <dbReference type="EMBL" id="AJD48346.1"/>
    </source>
</evidence>
<proteinExistence type="predicted"/>
<name>A0A0B4XMJ5_9GAMM</name>
<protein>
    <submittedName>
        <fullName evidence="1">Enolase-phosphatase E-1</fullName>
    </submittedName>
</protein>
<dbReference type="GO" id="GO:0043874">
    <property type="term" value="F:acireductone synthase activity"/>
    <property type="evidence" value="ECO:0007669"/>
    <property type="project" value="TreeGrafter"/>
</dbReference>
<dbReference type="STRING" id="391936.S7S_09670"/>